<protein>
    <submittedName>
        <fullName evidence="3">Response regulator</fullName>
    </submittedName>
</protein>
<organism evidence="3 4">
    <name type="scientific">Crocosphaera chwakensis CCY0110</name>
    <dbReference type="NCBI Taxonomy" id="391612"/>
    <lineage>
        <taxon>Bacteria</taxon>
        <taxon>Bacillati</taxon>
        <taxon>Cyanobacteriota</taxon>
        <taxon>Cyanophyceae</taxon>
        <taxon>Oscillatoriophycideae</taxon>
        <taxon>Chroococcales</taxon>
        <taxon>Aphanothecaceae</taxon>
        <taxon>Crocosphaera</taxon>
        <taxon>Crocosphaera chwakensis</taxon>
    </lineage>
</organism>
<dbReference type="PANTHER" id="PTHR44520:SF1">
    <property type="entry name" value="TWO-COMPONENT SYSTEM REGULATORY PROTEIN"/>
    <property type="match status" value="1"/>
</dbReference>
<dbReference type="EMBL" id="AAXW01000030">
    <property type="protein sequence ID" value="EAZ90117.1"/>
    <property type="molecule type" value="Genomic_DNA"/>
</dbReference>
<feature type="modified residue" description="4-aspartylphosphate" evidence="1">
    <location>
        <position position="63"/>
    </location>
</feature>
<dbReference type="RefSeq" id="WP_008276758.1">
    <property type="nucleotide sequence ID" value="NZ_AAXW01000030.1"/>
</dbReference>
<keyword evidence="4" id="KW-1185">Reference proteome</keyword>
<reference evidence="3 4" key="1">
    <citation type="submission" date="2007-03" db="EMBL/GenBank/DDBJ databases">
        <authorList>
            <person name="Stal L."/>
            <person name="Ferriera S."/>
            <person name="Johnson J."/>
            <person name="Kravitz S."/>
            <person name="Beeson K."/>
            <person name="Sutton G."/>
            <person name="Rogers Y.-H."/>
            <person name="Friedman R."/>
            <person name="Frazier M."/>
            <person name="Venter J.C."/>
        </authorList>
    </citation>
    <scope>NUCLEOTIDE SEQUENCE [LARGE SCALE GENOMIC DNA]</scope>
    <source>
        <strain evidence="3 4">CCY0110</strain>
    </source>
</reference>
<dbReference type="SUPFAM" id="SSF52172">
    <property type="entry name" value="CheY-like"/>
    <property type="match status" value="1"/>
</dbReference>
<comment type="caution">
    <text evidence="3">The sequence shown here is derived from an EMBL/GenBank/DDBJ whole genome shotgun (WGS) entry which is preliminary data.</text>
</comment>
<gene>
    <name evidence="3" type="ORF">CY0110_05939</name>
</gene>
<dbReference type="OrthoDB" id="5510574at2"/>
<feature type="domain" description="Response regulatory" evidence="2">
    <location>
        <begin position="2"/>
        <end position="130"/>
    </location>
</feature>
<dbReference type="InterPro" id="IPR052893">
    <property type="entry name" value="TCS_response_regulator"/>
</dbReference>
<accession>A3ITQ1</accession>
<proteinExistence type="predicted"/>
<dbReference type="InterPro" id="IPR011006">
    <property type="entry name" value="CheY-like_superfamily"/>
</dbReference>
<keyword evidence="1" id="KW-0597">Phosphoprotein</keyword>
<dbReference type="GO" id="GO:0000160">
    <property type="term" value="P:phosphorelay signal transduction system"/>
    <property type="evidence" value="ECO:0007669"/>
    <property type="project" value="InterPro"/>
</dbReference>
<evidence type="ECO:0000313" key="3">
    <source>
        <dbReference type="EMBL" id="EAZ90117.1"/>
    </source>
</evidence>
<dbReference type="SMART" id="SM00448">
    <property type="entry name" value="REC"/>
    <property type="match status" value="1"/>
</dbReference>
<evidence type="ECO:0000259" key="2">
    <source>
        <dbReference type="PROSITE" id="PS50110"/>
    </source>
</evidence>
<dbReference type="Gene3D" id="3.40.50.2300">
    <property type="match status" value="1"/>
</dbReference>
<dbReference type="eggNOG" id="COG0745">
    <property type="taxonomic scope" value="Bacteria"/>
</dbReference>
<dbReference type="CDD" id="cd17557">
    <property type="entry name" value="REC_Rcp-like"/>
    <property type="match status" value="1"/>
</dbReference>
<evidence type="ECO:0000313" key="4">
    <source>
        <dbReference type="Proteomes" id="UP000003781"/>
    </source>
</evidence>
<dbReference type="InterPro" id="IPR001789">
    <property type="entry name" value="Sig_transdc_resp-reg_receiver"/>
</dbReference>
<name>A3ITQ1_9CHRO</name>
<dbReference type="AlphaFoldDB" id="A3ITQ1"/>
<dbReference type="PROSITE" id="PS50110">
    <property type="entry name" value="RESPONSE_REGULATORY"/>
    <property type="match status" value="1"/>
</dbReference>
<sequence>MCILLVEDDYNDILLIQRAFRKAEIRQPMMQVSDGEEAIAYLSREGKYADKNIYPTPLLVLLDLKLPRRSGLEVLAWIRQHPRLKRLLVVVLSSSKENSDLNHAYDLGINSYLVKPVNFQDFVKLIQLVEAYWLQRNEPPKISCNN</sequence>
<evidence type="ECO:0000256" key="1">
    <source>
        <dbReference type="PROSITE-ProRule" id="PRU00169"/>
    </source>
</evidence>
<dbReference type="Pfam" id="PF00072">
    <property type="entry name" value="Response_reg"/>
    <property type="match status" value="1"/>
</dbReference>
<dbReference type="Proteomes" id="UP000003781">
    <property type="component" value="Unassembled WGS sequence"/>
</dbReference>
<dbReference type="PANTHER" id="PTHR44520">
    <property type="entry name" value="RESPONSE REGULATOR RCP1-RELATED"/>
    <property type="match status" value="1"/>
</dbReference>